<dbReference type="InterPro" id="IPR015378">
    <property type="entry name" value="Transposase-like_Mu_C"/>
</dbReference>
<proteinExistence type="predicted"/>
<feature type="compositionally biased region" description="Low complexity" evidence="1">
    <location>
        <begin position="131"/>
        <end position="154"/>
    </location>
</feature>
<feature type="compositionally biased region" description="Basic and acidic residues" evidence="1">
    <location>
        <begin position="120"/>
        <end position="130"/>
    </location>
</feature>
<evidence type="ECO:0000313" key="4">
    <source>
        <dbReference type="Proteomes" id="UP000215256"/>
    </source>
</evidence>
<dbReference type="Proteomes" id="UP000215256">
    <property type="component" value="Chromosome 2"/>
</dbReference>
<accession>A0A248UEJ6</accession>
<evidence type="ECO:0000256" key="1">
    <source>
        <dbReference type="SAM" id="MobiDB-lite"/>
    </source>
</evidence>
<feature type="region of interest" description="Disordered" evidence="1">
    <location>
        <begin position="116"/>
        <end position="167"/>
    </location>
</feature>
<organism evidence="3 4">
    <name type="scientific">Ochrobactrum quorumnocens</name>
    <dbReference type="NCBI Taxonomy" id="271865"/>
    <lineage>
        <taxon>Bacteria</taxon>
        <taxon>Pseudomonadati</taxon>
        <taxon>Pseudomonadota</taxon>
        <taxon>Alphaproteobacteria</taxon>
        <taxon>Hyphomicrobiales</taxon>
        <taxon>Brucellaceae</taxon>
        <taxon>Brucella/Ochrobactrum group</taxon>
        <taxon>Ochrobactrum</taxon>
    </lineage>
</organism>
<gene>
    <name evidence="3" type="ORF">CES85_5764</name>
</gene>
<dbReference type="SUPFAM" id="SSF50610">
    <property type="entry name" value="mu transposase, C-terminal domain"/>
    <property type="match status" value="1"/>
</dbReference>
<dbReference type="KEGG" id="och:CES85_5764"/>
<dbReference type="EMBL" id="CP022603">
    <property type="protein sequence ID" value="ASV84960.1"/>
    <property type="molecule type" value="Genomic_DNA"/>
</dbReference>
<evidence type="ECO:0000259" key="2">
    <source>
        <dbReference type="Pfam" id="PF09299"/>
    </source>
</evidence>
<protein>
    <submittedName>
        <fullName evidence="3">Mu transposase, C-terminal family protein</fullName>
    </submittedName>
</protein>
<evidence type="ECO:0000313" key="3">
    <source>
        <dbReference type="EMBL" id="ASV84960.1"/>
    </source>
</evidence>
<dbReference type="Gene3D" id="2.30.30.130">
    <property type="entry name" value="Transposase, Mu, C-terminal"/>
    <property type="match status" value="1"/>
</dbReference>
<dbReference type="InterPro" id="IPR009004">
    <property type="entry name" value="Transposase_Mu_C"/>
</dbReference>
<name>A0A248UEJ6_9HYPH</name>
<sequence>MRKHSAIGVAPIEAWRGKGWLPRLPDDLEALDTLLVMVAKPRVIRRDGIHFEGLRFLSPTLAAYVGEPVTVRYDPRDMGEIRVFHRNAFLCRAVNAEHTDRSVTLKDVQTARAAHRRKVRQDIKEKRGRVADLLPAPSVPSSAPAKPKPEAALPTRPRLRLYAEDRG</sequence>
<reference evidence="3 4" key="1">
    <citation type="submission" date="2017-07" db="EMBL/GenBank/DDBJ databases">
        <title>Phylogenetic study on the rhizospheric bacterium Ochrobactrum sp. A44.</title>
        <authorList>
            <person name="Krzyzanowska D.M."/>
            <person name="Ossowicki A."/>
            <person name="Rajewska M."/>
            <person name="Maciag T."/>
            <person name="Kaczynski Z."/>
            <person name="Czerwicka M."/>
            <person name="Jafra S."/>
        </authorList>
    </citation>
    <scope>NUCLEOTIDE SEQUENCE [LARGE SCALE GENOMIC DNA]</scope>
    <source>
        <strain evidence="3 4">A44</strain>
    </source>
</reference>
<dbReference type="AlphaFoldDB" id="A0A248UEJ6"/>
<feature type="domain" description="Transposase-like Mu C-terminal" evidence="2">
    <location>
        <begin position="34"/>
        <end position="92"/>
    </location>
</feature>
<dbReference type="Pfam" id="PF09299">
    <property type="entry name" value="Mu-transpos_C"/>
    <property type="match status" value="1"/>
</dbReference>